<evidence type="ECO:0000256" key="6">
    <source>
        <dbReference type="ARBA" id="ARBA00022692"/>
    </source>
</evidence>
<feature type="transmembrane region" description="Helical" evidence="12">
    <location>
        <begin position="317"/>
        <end position="341"/>
    </location>
</feature>
<organism evidence="14 15">
    <name type="scientific">Nitrospira defluvii</name>
    <dbReference type="NCBI Taxonomy" id="330214"/>
    <lineage>
        <taxon>Bacteria</taxon>
        <taxon>Pseudomonadati</taxon>
        <taxon>Nitrospirota</taxon>
        <taxon>Nitrospiria</taxon>
        <taxon>Nitrospirales</taxon>
        <taxon>Nitrospiraceae</taxon>
        <taxon>Nitrospira</taxon>
    </lineage>
</organism>
<keyword evidence="4" id="KW-0050">Antiport</keyword>
<evidence type="ECO:0000256" key="2">
    <source>
        <dbReference type="ARBA" id="ARBA00007367"/>
    </source>
</evidence>
<feature type="transmembrane region" description="Helical" evidence="12">
    <location>
        <begin position="70"/>
        <end position="89"/>
    </location>
</feature>
<dbReference type="eggNOG" id="COG0025">
    <property type="taxonomic scope" value="Bacteria"/>
</dbReference>
<evidence type="ECO:0000313" key="14">
    <source>
        <dbReference type="EMBL" id="CBK43615.1"/>
    </source>
</evidence>
<comment type="subcellular location">
    <subcellularLocation>
        <location evidence="1">Cell membrane</location>
        <topology evidence="1">Multi-pass membrane protein</topology>
    </subcellularLocation>
</comment>
<dbReference type="Pfam" id="PF00999">
    <property type="entry name" value="Na_H_Exchanger"/>
    <property type="match status" value="1"/>
</dbReference>
<dbReference type="GO" id="GO:0015385">
    <property type="term" value="F:sodium:proton antiporter activity"/>
    <property type="evidence" value="ECO:0007669"/>
    <property type="project" value="InterPro"/>
</dbReference>
<keyword evidence="8" id="KW-0915">Sodium</keyword>
<dbReference type="PANTHER" id="PTHR10110:SF195">
    <property type="entry name" value="NA(+)_H(+) ANTIPORTER NHAS2"/>
    <property type="match status" value="1"/>
</dbReference>
<dbReference type="InterPro" id="IPR018422">
    <property type="entry name" value="Cation/H_exchanger_CPA1"/>
</dbReference>
<evidence type="ECO:0000256" key="8">
    <source>
        <dbReference type="ARBA" id="ARBA00023053"/>
    </source>
</evidence>
<keyword evidence="11" id="KW-0739">Sodium transport</keyword>
<feature type="transmembrane region" description="Helical" evidence="12">
    <location>
        <begin position="200"/>
        <end position="224"/>
    </location>
</feature>
<dbReference type="GO" id="GO:0015386">
    <property type="term" value="F:potassium:proton antiporter activity"/>
    <property type="evidence" value="ECO:0007669"/>
    <property type="project" value="TreeGrafter"/>
</dbReference>
<feature type="transmembrane region" description="Helical" evidence="12">
    <location>
        <begin position="29"/>
        <end position="50"/>
    </location>
</feature>
<protein>
    <submittedName>
        <fullName evidence="14">Na+/H+ antiporter</fullName>
    </submittedName>
</protein>
<dbReference type="Proteomes" id="UP000001660">
    <property type="component" value="Chromosome"/>
</dbReference>
<evidence type="ECO:0000256" key="10">
    <source>
        <dbReference type="ARBA" id="ARBA00023136"/>
    </source>
</evidence>
<keyword evidence="10 12" id="KW-0472">Membrane</keyword>
<dbReference type="Gene3D" id="6.10.140.1330">
    <property type="match status" value="1"/>
</dbReference>
<dbReference type="AlphaFoldDB" id="D8P7Y3"/>
<feature type="transmembrane region" description="Helical" evidence="12">
    <location>
        <begin position="254"/>
        <end position="272"/>
    </location>
</feature>
<evidence type="ECO:0000256" key="5">
    <source>
        <dbReference type="ARBA" id="ARBA00022475"/>
    </source>
</evidence>
<evidence type="ECO:0000256" key="4">
    <source>
        <dbReference type="ARBA" id="ARBA00022449"/>
    </source>
</evidence>
<evidence type="ECO:0000256" key="7">
    <source>
        <dbReference type="ARBA" id="ARBA00022989"/>
    </source>
</evidence>
<dbReference type="HOGENOM" id="CLU_005912_8_1_0"/>
<keyword evidence="9" id="KW-0406">Ion transport</keyword>
<gene>
    <name evidence="14" type="primary">nhaP</name>
    <name evidence="14" type="ORF">NIDE3945</name>
</gene>
<feature type="transmembrane region" description="Helical" evidence="12">
    <location>
        <begin position="380"/>
        <end position="400"/>
    </location>
</feature>
<feature type="transmembrane region" description="Helical" evidence="12">
    <location>
        <begin position="101"/>
        <end position="125"/>
    </location>
</feature>
<dbReference type="KEGG" id="nde:NIDE3945"/>
<keyword evidence="3" id="KW-0813">Transport</keyword>
<keyword evidence="7 12" id="KW-1133">Transmembrane helix</keyword>
<evidence type="ECO:0000313" key="15">
    <source>
        <dbReference type="Proteomes" id="UP000001660"/>
    </source>
</evidence>
<evidence type="ECO:0000256" key="1">
    <source>
        <dbReference type="ARBA" id="ARBA00004651"/>
    </source>
</evidence>
<feature type="domain" description="Cation/H+ exchanger transmembrane" evidence="13">
    <location>
        <begin position="17"/>
        <end position="404"/>
    </location>
</feature>
<feature type="transmembrane region" description="Helical" evidence="12">
    <location>
        <begin position="293"/>
        <end position="311"/>
    </location>
</feature>
<evidence type="ECO:0000256" key="11">
    <source>
        <dbReference type="ARBA" id="ARBA00023201"/>
    </source>
</evidence>
<dbReference type="EMBL" id="FP929003">
    <property type="protein sequence ID" value="CBK43615.1"/>
    <property type="molecule type" value="Genomic_DNA"/>
</dbReference>
<name>D8P7Y3_9BACT</name>
<evidence type="ECO:0000256" key="3">
    <source>
        <dbReference type="ARBA" id="ARBA00022448"/>
    </source>
</evidence>
<evidence type="ECO:0000259" key="13">
    <source>
        <dbReference type="Pfam" id="PF00999"/>
    </source>
</evidence>
<keyword evidence="15" id="KW-1185">Reference proteome</keyword>
<sequence length="410" mass="43792">MTLIQTVTVLVCLSAGFSYLNHRYIKLPVTIGLMAIALAMSLALLILGKLGYGIAGEAASFIQNIDFDEALLHGMLSFLLFAGALHVNLDDLLEQKWFIGTLACGGVLVSTALVALLIYVGLSWLGHPTPLIAALLFGALISPTDPIAVLGILKKVNAPKLLEIKITGESLFNDGVGVAVFLVLLGVAETGRVTPGTVGVLFLQEAIGGLVIGLVLGYAAYVMLKSIDQHHVEILITLALVMGGYAVADALHTSGPIAVVVAGLLIGNHGRHMAMSKTTREYLDTFWELIDELLNAILFVLIGLEILALNFKTEYLIAGLMVIPLVLLARFISVSVPVQLFRLFEELTNRATLILTWGGLRGGISVAMALSLPPSAYRDVIVTMTYIVVVFSILVQGLTVERLIRASEKA</sequence>
<feature type="transmembrane region" description="Helical" evidence="12">
    <location>
        <begin position="6"/>
        <end position="22"/>
    </location>
</feature>
<keyword evidence="6 12" id="KW-0812">Transmembrane</keyword>
<comment type="similarity">
    <text evidence="2">Belongs to the monovalent cation:proton antiporter 1 (CPA1) transporter (TC 2.A.36) family.</text>
</comment>
<dbReference type="InterPro" id="IPR006153">
    <property type="entry name" value="Cation/H_exchanger_TM"/>
</dbReference>
<keyword evidence="5" id="KW-1003">Cell membrane</keyword>
<evidence type="ECO:0000256" key="12">
    <source>
        <dbReference type="SAM" id="Phobius"/>
    </source>
</evidence>
<reference evidence="14 15" key="1">
    <citation type="journal article" date="2010" name="Proc. Natl. Acad. Sci. U.S.A.">
        <title>A Nitrospira metagenome illuminates the physiology and evolution of globally important nitrite-oxidizing bacteria.</title>
        <authorList>
            <person name="Lucker S."/>
            <person name="Wagner M."/>
            <person name="Maixner F."/>
            <person name="Pelletier E."/>
            <person name="Koch H."/>
            <person name="Vacherie B."/>
            <person name="Rattei T."/>
            <person name="Sinninghe Damste J."/>
            <person name="Spieck E."/>
            <person name="Le Paslier D."/>
            <person name="Daims H."/>
        </authorList>
    </citation>
    <scope>NUCLEOTIDE SEQUENCE [LARGE SCALE GENOMIC DNA]</scope>
</reference>
<accession>D8P7Y3</accession>
<feature type="transmembrane region" description="Helical" evidence="12">
    <location>
        <begin position="171"/>
        <end position="188"/>
    </location>
</feature>
<proteinExistence type="inferred from homology"/>
<dbReference type="STRING" id="330214.NIDE3945"/>
<dbReference type="GO" id="GO:0051453">
    <property type="term" value="P:regulation of intracellular pH"/>
    <property type="evidence" value="ECO:0007669"/>
    <property type="project" value="TreeGrafter"/>
</dbReference>
<feature type="transmembrane region" description="Helical" evidence="12">
    <location>
        <begin position="131"/>
        <end position="150"/>
    </location>
</feature>
<dbReference type="GO" id="GO:0005886">
    <property type="term" value="C:plasma membrane"/>
    <property type="evidence" value="ECO:0007669"/>
    <property type="project" value="UniProtKB-SubCell"/>
</dbReference>
<evidence type="ECO:0000256" key="9">
    <source>
        <dbReference type="ARBA" id="ARBA00023065"/>
    </source>
</evidence>
<dbReference type="OrthoDB" id="9774146at2"/>
<dbReference type="PANTHER" id="PTHR10110">
    <property type="entry name" value="SODIUM/HYDROGEN EXCHANGER"/>
    <property type="match status" value="1"/>
</dbReference>
<dbReference type="GO" id="GO:0098719">
    <property type="term" value="P:sodium ion import across plasma membrane"/>
    <property type="evidence" value="ECO:0007669"/>
    <property type="project" value="TreeGrafter"/>
</dbReference>